<gene>
    <name evidence="2" type="ORF">M0H32_04820</name>
</gene>
<evidence type="ECO:0000313" key="3">
    <source>
        <dbReference type="Proteomes" id="UP001431221"/>
    </source>
</evidence>
<evidence type="ECO:0000313" key="2">
    <source>
        <dbReference type="EMBL" id="MCK7611474.1"/>
    </source>
</evidence>
<organism evidence="2 3">
    <name type="scientific">Roseibium sediminicola</name>
    <dbReference type="NCBI Taxonomy" id="2933272"/>
    <lineage>
        <taxon>Bacteria</taxon>
        <taxon>Pseudomonadati</taxon>
        <taxon>Pseudomonadota</taxon>
        <taxon>Alphaproteobacteria</taxon>
        <taxon>Hyphomicrobiales</taxon>
        <taxon>Stappiaceae</taxon>
        <taxon>Roseibium</taxon>
    </lineage>
</organism>
<feature type="chain" id="PRO_5045569031" evidence="1">
    <location>
        <begin position="21"/>
        <end position="155"/>
    </location>
</feature>
<evidence type="ECO:0000256" key="1">
    <source>
        <dbReference type="SAM" id="SignalP"/>
    </source>
</evidence>
<dbReference type="EMBL" id="JALNMJ010000002">
    <property type="protein sequence ID" value="MCK7611474.1"/>
    <property type="molecule type" value="Genomic_DNA"/>
</dbReference>
<keyword evidence="3" id="KW-1185">Reference proteome</keyword>
<keyword evidence="1" id="KW-0732">Signal</keyword>
<feature type="signal peptide" evidence="1">
    <location>
        <begin position="1"/>
        <end position="20"/>
    </location>
</feature>
<dbReference type="RefSeq" id="WP_248151387.1">
    <property type="nucleotide sequence ID" value="NZ_JALNMJ010000002.1"/>
</dbReference>
<comment type="caution">
    <text evidence="2">The sequence shown here is derived from an EMBL/GenBank/DDBJ whole genome shotgun (WGS) entry which is preliminary data.</text>
</comment>
<dbReference type="Proteomes" id="UP001431221">
    <property type="component" value="Unassembled WGS sequence"/>
</dbReference>
<reference evidence="2" key="1">
    <citation type="submission" date="2022-04" db="EMBL/GenBank/DDBJ databases">
        <title>Roseibium sp. CAU 1639 isolated from mud.</title>
        <authorList>
            <person name="Kim W."/>
        </authorList>
    </citation>
    <scope>NUCLEOTIDE SEQUENCE</scope>
    <source>
        <strain evidence="2">CAU 1639</strain>
    </source>
</reference>
<proteinExistence type="predicted"/>
<name>A0ABT0GPX1_9HYPH</name>
<sequence>MLKKILLLAAIVCMGGAAKADAIPQPGDFYLISRDRSGIFVGSHKLFLDYSRGLKQVAYCQRDYFVRGHSVAWTQIETERGNTVRIEYNFGRGWRPICDNPERQVTLEDIGITDTPRDVLASEDESEKARGRLSAIGAMFQPDDRGNGHSTYHTR</sequence>
<protein>
    <submittedName>
        <fullName evidence="2">Uncharacterized protein</fullName>
    </submittedName>
</protein>
<accession>A0ABT0GPX1</accession>